<comment type="caution">
    <text evidence="4">The sequence shown here is derived from an EMBL/GenBank/DDBJ whole genome shotgun (WGS) entry which is preliminary data.</text>
</comment>
<keyword evidence="5" id="KW-1185">Reference proteome</keyword>
<accession>A0A6A6N776</accession>
<protein>
    <recommendedName>
        <fullName evidence="3">NB-ARC domain-containing protein</fullName>
    </recommendedName>
</protein>
<feature type="domain" description="NB-ARC" evidence="3">
    <location>
        <begin position="96"/>
        <end position="179"/>
    </location>
</feature>
<dbReference type="PANTHER" id="PTHR36766">
    <property type="entry name" value="PLANT BROAD-SPECTRUM MILDEW RESISTANCE PROTEIN RPW8"/>
    <property type="match status" value="1"/>
</dbReference>
<evidence type="ECO:0000256" key="2">
    <source>
        <dbReference type="SAM" id="Coils"/>
    </source>
</evidence>
<keyword evidence="1" id="KW-0611">Plant defense</keyword>
<keyword evidence="2" id="KW-0175">Coiled coil</keyword>
<dbReference type="InterPro" id="IPR042197">
    <property type="entry name" value="Apaf_helical"/>
</dbReference>
<feature type="coiled-coil region" evidence="2">
    <location>
        <begin position="15"/>
        <end position="78"/>
    </location>
</feature>
<dbReference type="Gene3D" id="1.10.8.430">
    <property type="entry name" value="Helical domain of apoptotic protease-activating factors"/>
    <property type="match status" value="1"/>
</dbReference>
<dbReference type="AlphaFoldDB" id="A0A6A6N776"/>
<evidence type="ECO:0000256" key="1">
    <source>
        <dbReference type="ARBA" id="ARBA00022821"/>
    </source>
</evidence>
<dbReference type="SUPFAM" id="SSF52540">
    <property type="entry name" value="P-loop containing nucleoside triphosphate hydrolases"/>
    <property type="match status" value="1"/>
</dbReference>
<dbReference type="Gene3D" id="3.40.50.300">
    <property type="entry name" value="P-loop containing nucleotide triphosphate hydrolases"/>
    <property type="match status" value="1"/>
</dbReference>
<dbReference type="GO" id="GO:0043531">
    <property type="term" value="F:ADP binding"/>
    <property type="evidence" value="ECO:0007669"/>
    <property type="project" value="InterPro"/>
</dbReference>
<organism evidence="4 5">
    <name type="scientific">Hevea brasiliensis</name>
    <name type="common">Para rubber tree</name>
    <name type="synonym">Siphonia brasiliensis</name>
    <dbReference type="NCBI Taxonomy" id="3981"/>
    <lineage>
        <taxon>Eukaryota</taxon>
        <taxon>Viridiplantae</taxon>
        <taxon>Streptophyta</taxon>
        <taxon>Embryophyta</taxon>
        <taxon>Tracheophyta</taxon>
        <taxon>Spermatophyta</taxon>
        <taxon>Magnoliopsida</taxon>
        <taxon>eudicotyledons</taxon>
        <taxon>Gunneridae</taxon>
        <taxon>Pentapetalae</taxon>
        <taxon>rosids</taxon>
        <taxon>fabids</taxon>
        <taxon>Malpighiales</taxon>
        <taxon>Euphorbiaceae</taxon>
        <taxon>Crotonoideae</taxon>
        <taxon>Micrandreae</taxon>
        <taxon>Hevea</taxon>
    </lineage>
</organism>
<gene>
    <name evidence="4" type="ORF">GH714_035296</name>
</gene>
<evidence type="ECO:0000313" key="5">
    <source>
        <dbReference type="Proteomes" id="UP000467840"/>
    </source>
</evidence>
<reference evidence="4 5" key="1">
    <citation type="journal article" date="2020" name="Mol. Plant">
        <title>The Chromosome-Based Rubber Tree Genome Provides New Insights into Spurge Genome Evolution and Rubber Biosynthesis.</title>
        <authorList>
            <person name="Liu J."/>
            <person name="Shi C."/>
            <person name="Shi C.C."/>
            <person name="Li W."/>
            <person name="Zhang Q.J."/>
            <person name="Zhang Y."/>
            <person name="Li K."/>
            <person name="Lu H.F."/>
            <person name="Shi C."/>
            <person name="Zhu S.T."/>
            <person name="Xiao Z.Y."/>
            <person name="Nan H."/>
            <person name="Yue Y."/>
            <person name="Zhu X.G."/>
            <person name="Wu Y."/>
            <person name="Hong X.N."/>
            <person name="Fan G.Y."/>
            <person name="Tong Y."/>
            <person name="Zhang D."/>
            <person name="Mao C.L."/>
            <person name="Liu Y.L."/>
            <person name="Hao S.J."/>
            <person name="Liu W.Q."/>
            <person name="Lv M.Q."/>
            <person name="Zhang H.B."/>
            <person name="Liu Y."/>
            <person name="Hu-Tang G.R."/>
            <person name="Wang J.P."/>
            <person name="Wang J.H."/>
            <person name="Sun Y.H."/>
            <person name="Ni S.B."/>
            <person name="Chen W.B."/>
            <person name="Zhang X.C."/>
            <person name="Jiao Y.N."/>
            <person name="Eichler E.E."/>
            <person name="Li G.H."/>
            <person name="Liu X."/>
            <person name="Gao L.Z."/>
        </authorList>
    </citation>
    <scope>NUCLEOTIDE SEQUENCE [LARGE SCALE GENOMIC DNA]</scope>
    <source>
        <strain evidence="5">cv. GT1</strain>
        <tissue evidence="4">Leaf</tissue>
    </source>
</reference>
<evidence type="ECO:0000313" key="4">
    <source>
        <dbReference type="EMBL" id="KAF2321194.1"/>
    </source>
</evidence>
<dbReference type="GO" id="GO:0006952">
    <property type="term" value="P:defense response"/>
    <property type="evidence" value="ECO:0007669"/>
    <property type="project" value="UniProtKB-KW"/>
</dbReference>
<evidence type="ECO:0000259" key="3">
    <source>
        <dbReference type="Pfam" id="PF00931"/>
    </source>
</evidence>
<dbReference type="Pfam" id="PF00931">
    <property type="entry name" value="NB-ARC"/>
    <property type="match status" value="1"/>
</dbReference>
<dbReference type="EMBL" id="JAAGAX010000003">
    <property type="protein sequence ID" value="KAF2321194.1"/>
    <property type="molecule type" value="Genomic_DNA"/>
</dbReference>
<dbReference type="InterPro" id="IPR002182">
    <property type="entry name" value="NB-ARC"/>
</dbReference>
<dbReference type="PANTHER" id="PTHR36766:SF41">
    <property type="entry name" value="AAA+ ATPASE DOMAIN-CONTAINING PROTEIN"/>
    <property type="match status" value="1"/>
</dbReference>
<dbReference type="Proteomes" id="UP000467840">
    <property type="component" value="Chromosome 10"/>
</dbReference>
<sequence length="215" mass="24640">MDLLGQAIISTADYNLNFEEKKQALKRKLERLESMEIDVIKELEGAESRSSKKRKNEVQNWLNNVRRLKNDIGTMELEAGPEFYCQNYWFDLSNEDDLKKRAAKLSKALSEKQEFVLILDDLWNYFPLKEVGILAREKGCKLILTTRMLDVCRQMECQETIKVKSLPEFEAWQLFQDKLGKPLSLDVMEIAKSIASECAGLPLGIITIAASMRGG</sequence>
<name>A0A6A6N776_HEVBR</name>
<proteinExistence type="predicted"/>
<dbReference type="InterPro" id="IPR027417">
    <property type="entry name" value="P-loop_NTPase"/>
</dbReference>